<dbReference type="Gene3D" id="2.60.40.10">
    <property type="entry name" value="Immunoglobulins"/>
    <property type="match status" value="3"/>
</dbReference>
<comment type="caution">
    <text evidence="7">The sequence shown here is derived from an EMBL/GenBank/DDBJ whole genome shotgun (WGS) entry which is preliminary data.</text>
</comment>
<evidence type="ECO:0000256" key="1">
    <source>
        <dbReference type="ARBA" id="ARBA00004613"/>
    </source>
</evidence>
<keyword evidence="5" id="KW-0812">Transmembrane</keyword>
<feature type="region of interest" description="Disordered" evidence="4">
    <location>
        <begin position="715"/>
        <end position="829"/>
    </location>
</feature>
<keyword evidence="5" id="KW-1133">Transmembrane helix</keyword>
<evidence type="ECO:0000256" key="4">
    <source>
        <dbReference type="SAM" id="MobiDB-lite"/>
    </source>
</evidence>
<keyword evidence="2" id="KW-0964">Secreted</keyword>
<feature type="compositionally biased region" description="Low complexity" evidence="4">
    <location>
        <begin position="803"/>
        <end position="813"/>
    </location>
</feature>
<keyword evidence="3" id="KW-0732">Signal</keyword>
<evidence type="ECO:0000256" key="5">
    <source>
        <dbReference type="SAM" id="Phobius"/>
    </source>
</evidence>
<feature type="transmembrane region" description="Helical" evidence="5">
    <location>
        <begin position="213"/>
        <end position="236"/>
    </location>
</feature>
<organism evidence="7 8">
    <name type="scientific">Candidatus Kerfeldbacteria bacterium RIFCSPHIGHO2_02_FULL_42_14</name>
    <dbReference type="NCBI Taxonomy" id="1798540"/>
    <lineage>
        <taxon>Bacteria</taxon>
        <taxon>Candidatus Kerfeldiibacteriota</taxon>
    </lineage>
</organism>
<dbReference type="EMBL" id="MHKB01000009">
    <property type="protein sequence ID" value="OGY79435.1"/>
    <property type="molecule type" value="Genomic_DNA"/>
</dbReference>
<feature type="transmembrane region" description="Helical" evidence="5">
    <location>
        <begin position="148"/>
        <end position="166"/>
    </location>
</feature>
<sequence length="936" mass="104232">MIDSQDFVFAMFLCCNYSMFCFQSLHYFANYLKRAFYSILRILRCRTLYVFAIVIFITVIVDSTPLLAAENFEAPDFQVTLRVAVAPQDIAPQAQGSSLQQLVRQVLRFFAPFDRVAQATSSVDAKTFVSTEPVWMQLLRAVSRPEPTLIFVFLFLASLCYALYVTRGTKHFFTLFYKPRAHLFHHLARRNSTGTYLHSYARFHLHAFLSKHFALVSGFLLFAKVTVVAGLATLLLDFPLLSRATERDVPVFPGAMLTYHIEYDNQSDTSLSRVQFSHVFPPGTAYVPGTFLWNNISLTDVADEDGFTITDGGFTLQSNQLPVGTGSFSWNLRVAHPAQTNAIASKVGYQIDDGLLQQTNTFVNPVVTLTISGKAFYDVNRNNVFDATTETGIADVHFALYEDTNQSDVFDGTDTLLAEMNTAEQGLYHFSGLRPGLFFVKVVDAREGPYELLGGFQEVRLQALESVSSQDVAYILPDVAQKSTVMFGTLWHDIDRNQQHDDGETNFSDIELRLYRDAAHKGVLETLNDTLVASTFTDEDGRFRFLIPEEGDYFVLVLMERLPQGYTLTTANQPKRIAVDVDTSETNVDSFGYALPTSSIGDEVFEDSNNNTLHDATEAGFSDVQVLLYRDDGSEQFEEALDNRIAETFTDSQGKYLFSHVASGGYFVMIDTATLPDESGYRLTTASNPRFVEIVIDTDQMNLLSDFGFRSETVGNDIPSSSGSQSNIGTGATPQSASSRMTTQSAQVPTETIPQTKLNVVQKPVSDTPQEPAVTTLDVDSDTDATLSPQSVAQSEQSAGDSVPTVTPQPVTTESDSSGEGLQIQNDTGYKSRPVTLRPWATEDASQAAFENLQRQLMQYAVRLTPYAASVSWLETPTQRFSVFPHTLLPIIFFVIVLSYCLMLLHASERSKFSHRSSVVYSRKKPRRKTYARVSE</sequence>
<dbReference type="Pfam" id="PF17210">
    <property type="entry name" value="SdrD_B"/>
    <property type="match status" value="2"/>
</dbReference>
<dbReference type="Proteomes" id="UP000177165">
    <property type="component" value="Unassembled WGS sequence"/>
</dbReference>
<dbReference type="InterPro" id="IPR013783">
    <property type="entry name" value="Ig-like_fold"/>
</dbReference>
<evidence type="ECO:0000259" key="6">
    <source>
        <dbReference type="Pfam" id="PF17210"/>
    </source>
</evidence>
<dbReference type="PANTHER" id="PTHR23303">
    <property type="entry name" value="CARBOXYPEPTIDASE REGULATORY REGION-CONTAINING"/>
    <property type="match status" value="1"/>
</dbReference>
<proteinExistence type="predicted"/>
<feature type="transmembrane region" description="Helical" evidence="5">
    <location>
        <begin position="6"/>
        <end position="28"/>
    </location>
</feature>
<feature type="compositionally biased region" description="Polar residues" evidence="4">
    <location>
        <begin position="784"/>
        <end position="800"/>
    </location>
</feature>
<evidence type="ECO:0000313" key="8">
    <source>
        <dbReference type="Proteomes" id="UP000177165"/>
    </source>
</evidence>
<feature type="transmembrane region" description="Helical" evidence="5">
    <location>
        <begin position="48"/>
        <end position="68"/>
    </location>
</feature>
<accession>A0A1G2AS09</accession>
<comment type="subcellular location">
    <subcellularLocation>
        <location evidence="1">Secreted</location>
    </subcellularLocation>
</comment>
<feature type="domain" description="SD-repeat containing protein B" evidence="6">
    <location>
        <begin position="599"/>
        <end position="673"/>
    </location>
</feature>
<dbReference type="AlphaFoldDB" id="A0A1G2AS09"/>
<keyword evidence="5" id="KW-0472">Membrane</keyword>
<gene>
    <name evidence="7" type="ORF">A3B74_01185</name>
</gene>
<evidence type="ECO:0000256" key="3">
    <source>
        <dbReference type="ARBA" id="ARBA00022729"/>
    </source>
</evidence>
<dbReference type="GO" id="GO:0005576">
    <property type="term" value="C:extracellular region"/>
    <property type="evidence" value="ECO:0007669"/>
    <property type="project" value="UniProtKB-SubCell"/>
</dbReference>
<dbReference type="SUPFAM" id="SSF117074">
    <property type="entry name" value="Hypothetical protein PA1324"/>
    <property type="match status" value="3"/>
</dbReference>
<feature type="compositionally biased region" description="Polar residues" evidence="4">
    <location>
        <begin position="718"/>
        <end position="769"/>
    </location>
</feature>
<feature type="transmembrane region" description="Helical" evidence="5">
    <location>
        <begin position="888"/>
        <end position="907"/>
    </location>
</feature>
<feature type="compositionally biased region" description="Polar residues" evidence="4">
    <location>
        <begin position="814"/>
        <end position="829"/>
    </location>
</feature>
<name>A0A1G2AS09_9BACT</name>
<dbReference type="InterPro" id="IPR051417">
    <property type="entry name" value="SDr/BOS_complex"/>
</dbReference>
<protein>
    <recommendedName>
        <fullName evidence="6">SD-repeat containing protein B domain-containing protein</fullName>
    </recommendedName>
</protein>
<dbReference type="InterPro" id="IPR033764">
    <property type="entry name" value="Sdr_B"/>
</dbReference>
<evidence type="ECO:0000256" key="2">
    <source>
        <dbReference type="ARBA" id="ARBA00022525"/>
    </source>
</evidence>
<dbReference type="PANTHER" id="PTHR23303:SF15">
    <property type="entry name" value="COLOSSIN-A"/>
    <property type="match status" value="1"/>
</dbReference>
<feature type="domain" description="SD-repeat containing protein B" evidence="6">
    <location>
        <begin position="490"/>
        <end position="588"/>
    </location>
</feature>
<evidence type="ECO:0000313" key="7">
    <source>
        <dbReference type="EMBL" id="OGY79435.1"/>
    </source>
</evidence>
<dbReference type="STRING" id="1798540.A3B74_01185"/>
<reference evidence="7 8" key="1">
    <citation type="journal article" date="2016" name="Nat. Commun.">
        <title>Thousands of microbial genomes shed light on interconnected biogeochemical processes in an aquifer system.</title>
        <authorList>
            <person name="Anantharaman K."/>
            <person name="Brown C.T."/>
            <person name="Hug L.A."/>
            <person name="Sharon I."/>
            <person name="Castelle C.J."/>
            <person name="Probst A.J."/>
            <person name="Thomas B.C."/>
            <person name="Singh A."/>
            <person name="Wilkins M.J."/>
            <person name="Karaoz U."/>
            <person name="Brodie E.L."/>
            <person name="Williams K.H."/>
            <person name="Hubbard S.S."/>
            <person name="Banfield J.F."/>
        </authorList>
    </citation>
    <scope>NUCLEOTIDE SEQUENCE [LARGE SCALE GENOMIC DNA]</scope>
</reference>